<accession>A0A6S6Z497</accession>
<dbReference type="EMBL" id="CADIJX010000004">
    <property type="protein sequence ID" value="CAB3661353.1"/>
    <property type="molecule type" value="Genomic_DNA"/>
</dbReference>
<dbReference type="Proteomes" id="UP000494108">
    <property type="component" value="Unassembled WGS sequence"/>
</dbReference>
<dbReference type="AlphaFoldDB" id="A0A6S6Z497"/>
<evidence type="ECO:0000313" key="2">
    <source>
        <dbReference type="Proteomes" id="UP000494108"/>
    </source>
</evidence>
<evidence type="ECO:0000313" key="1">
    <source>
        <dbReference type="EMBL" id="CAB3661353.1"/>
    </source>
</evidence>
<sequence>MTRVALVPRLLCSRPLTKGFRYFYRYTRAGAYRHNETLWPLVKVRRDGDERLVGCDLLGVTGPRTLPMDDVPRHINGDAHLILSGPSVAQIDYAQCRLGAVMGVNGSIALQRQHPSLRFDYYAMLDAGFVKRRRDLVAEVLSQDLLLFVTPEVYRWIAFLFAAQDIRCRLVLFEEVHQRALQARARAEELEAQLAGDAELVLFDARNPQHAHGFSLNPARGLFGGGTVAYTALQLLTWMGARTLYLHGLDLTATAGPRFYESADAQLPTALDRQFASHIEPAFRQASRLLSARGVKVYNLSPGSRLGDDVFEKRHWSCLLNQAESPPSPHLLSGLTS</sequence>
<protein>
    <recommendedName>
        <fullName evidence="3">Lipopolysaccharide core biosynthesis protein</fullName>
    </recommendedName>
</protein>
<organism evidence="1 2">
    <name type="scientific">Achromobacter pestifer</name>
    <dbReference type="NCBI Taxonomy" id="1353889"/>
    <lineage>
        <taxon>Bacteria</taxon>
        <taxon>Pseudomonadati</taxon>
        <taxon>Pseudomonadota</taxon>
        <taxon>Betaproteobacteria</taxon>
        <taxon>Burkholderiales</taxon>
        <taxon>Alcaligenaceae</taxon>
        <taxon>Achromobacter</taxon>
    </lineage>
</organism>
<keyword evidence="2" id="KW-1185">Reference proteome</keyword>
<evidence type="ECO:0008006" key="3">
    <source>
        <dbReference type="Google" id="ProtNLM"/>
    </source>
</evidence>
<dbReference type="Gene3D" id="3.90.1480.10">
    <property type="entry name" value="Alpha-2,3-sialyltransferase"/>
    <property type="match status" value="1"/>
</dbReference>
<name>A0A6S6Z497_9BURK</name>
<reference evidence="1 2" key="1">
    <citation type="submission" date="2020-04" db="EMBL/GenBank/DDBJ databases">
        <authorList>
            <person name="De Canck E."/>
        </authorList>
    </citation>
    <scope>NUCLEOTIDE SEQUENCE [LARGE SCALE GENOMIC DNA]</scope>
    <source>
        <strain evidence="1 2">LMG 3431</strain>
    </source>
</reference>
<gene>
    <name evidence="1" type="ORF">LMG3431_03348</name>
</gene>
<proteinExistence type="predicted"/>